<evidence type="ECO:0000256" key="7">
    <source>
        <dbReference type="ARBA" id="ARBA00022490"/>
    </source>
</evidence>
<reference evidence="19 20" key="1">
    <citation type="submission" date="2018-06" db="EMBL/GenBank/DDBJ databases">
        <title>Genome sequencing of Oceanotoga sp. sy52.</title>
        <authorList>
            <person name="Mori K."/>
        </authorList>
    </citation>
    <scope>NUCLEOTIDE SEQUENCE [LARGE SCALE GENOMIC DNA]</scope>
    <source>
        <strain evidence="20">sy52</strain>
    </source>
</reference>
<evidence type="ECO:0000256" key="9">
    <source>
        <dbReference type="ARBA" id="ARBA00022679"/>
    </source>
</evidence>
<dbReference type="HAMAP" id="MF_00605">
    <property type="entry name" value="TrmD"/>
    <property type="match status" value="1"/>
</dbReference>
<evidence type="ECO:0000256" key="3">
    <source>
        <dbReference type="ARBA" id="ARBA00007630"/>
    </source>
</evidence>
<dbReference type="PANTHER" id="PTHR46417">
    <property type="entry name" value="TRNA (GUANINE-N(1)-)-METHYLTRANSFERASE"/>
    <property type="match status" value="1"/>
</dbReference>
<evidence type="ECO:0000256" key="12">
    <source>
        <dbReference type="ARBA" id="ARBA00029736"/>
    </source>
</evidence>
<name>A0A7G1G2V6_9BACT</name>
<accession>A0A7G1G2V6</accession>
<evidence type="ECO:0000313" key="20">
    <source>
        <dbReference type="Proteomes" id="UP000516361"/>
    </source>
</evidence>
<evidence type="ECO:0000256" key="5">
    <source>
        <dbReference type="ARBA" id="ARBA00012807"/>
    </source>
</evidence>
<evidence type="ECO:0000256" key="4">
    <source>
        <dbReference type="ARBA" id="ARBA00011738"/>
    </source>
</evidence>
<evidence type="ECO:0000256" key="8">
    <source>
        <dbReference type="ARBA" id="ARBA00022603"/>
    </source>
</evidence>
<dbReference type="GO" id="GO:0005829">
    <property type="term" value="C:cytosol"/>
    <property type="evidence" value="ECO:0007669"/>
    <property type="project" value="TreeGrafter"/>
</dbReference>
<comment type="subunit">
    <text evidence="4 15 17">Homodimer.</text>
</comment>
<sequence>MMNQTINIKVVSIFPEMFSSLTSFGVIRKAIENSIVDFEAINLRDYTNDKHKVTDKPGYGGNNGMVMLADPFFQFYDDYCSKYEKPYVVMTSPQGRKFDNNVSKTLASKKNIVFFCGRYEGPDERVMSIVDDEISIGDFVVTGGELPAMIMIDSLLRFIPGVVGDKNSVINDSFYNGLLDYPHYTKPAELRNLKVPEVLLSGNHSNIEKYRKKESFLRTILKRPDLFLKRDLQKEDKKIIVEIIKELYESAQ</sequence>
<evidence type="ECO:0000256" key="15">
    <source>
        <dbReference type="HAMAP-Rule" id="MF_00605"/>
    </source>
</evidence>
<dbReference type="GO" id="GO:0002939">
    <property type="term" value="P:tRNA N1-guanine methylation"/>
    <property type="evidence" value="ECO:0007669"/>
    <property type="project" value="TreeGrafter"/>
</dbReference>
<evidence type="ECO:0000256" key="2">
    <source>
        <dbReference type="ARBA" id="ARBA00004496"/>
    </source>
</evidence>
<comment type="function">
    <text evidence="1 15 17">Specifically methylates guanosine-37 in various tRNAs.</text>
</comment>
<evidence type="ECO:0000256" key="16">
    <source>
        <dbReference type="PIRSR" id="PIRSR000386-1"/>
    </source>
</evidence>
<dbReference type="FunFam" id="1.10.1270.20:FF:000001">
    <property type="entry name" value="tRNA (guanine-N(1)-)-methyltransferase"/>
    <property type="match status" value="1"/>
</dbReference>
<dbReference type="NCBIfam" id="TIGR00088">
    <property type="entry name" value="trmD"/>
    <property type="match status" value="1"/>
</dbReference>
<dbReference type="InterPro" id="IPR016009">
    <property type="entry name" value="tRNA_MeTrfase_TRMD/TRM10"/>
</dbReference>
<keyword evidence="11 15" id="KW-0819">tRNA processing</keyword>
<dbReference type="Gene3D" id="1.10.1270.20">
    <property type="entry name" value="tRNA(m1g37)methyltransferase, domain 2"/>
    <property type="match status" value="1"/>
</dbReference>
<comment type="catalytic activity">
    <reaction evidence="14 15 17">
        <text>guanosine(37) in tRNA + S-adenosyl-L-methionine = N(1)-methylguanosine(37) in tRNA + S-adenosyl-L-homocysteine + H(+)</text>
        <dbReference type="Rhea" id="RHEA:36899"/>
        <dbReference type="Rhea" id="RHEA-COMP:10145"/>
        <dbReference type="Rhea" id="RHEA-COMP:10147"/>
        <dbReference type="ChEBI" id="CHEBI:15378"/>
        <dbReference type="ChEBI" id="CHEBI:57856"/>
        <dbReference type="ChEBI" id="CHEBI:59789"/>
        <dbReference type="ChEBI" id="CHEBI:73542"/>
        <dbReference type="ChEBI" id="CHEBI:74269"/>
        <dbReference type="EC" id="2.1.1.228"/>
    </reaction>
</comment>
<evidence type="ECO:0000256" key="13">
    <source>
        <dbReference type="ARBA" id="ARBA00033392"/>
    </source>
</evidence>
<dbReference type="PIRSF" id="PIRSF000386">
    <property type="entry name" value="tRNA_mtase"/>
    <property type="match status" value="1"/>
</dbReference>
<dbReference type="FunCoup" id="A0A7G1G2V6">
    <property type="interactions" value="365"/>
</dbReference>
<evidence type="ECO:0000256" key="17">
    <source>
        <dbReference type="RuleBase" id="RU003464"/>
    </source>
</evidence>
<dbReference type="Proteomes" id="UP000516361">
    <property type="component" value="Chromosome"/>
</dbReference>
<dbReference type="Pfam" id="PF01746">
    <property type="entry name" value="tRNA_m1G_MT"/>
    <property type="match status" value="1"/>
</dbReference>
<proteinExistence type="inferred from homology"/>
<comment type="subcellular location">
    <subcellularLocation>
        <location evidence="2 15 17">Cytoplasm</location>
    </subcellularLocation>
</comment>
<evidence type="ECO:0000256" key="1">
    <source>
        <dbReference type="ARBA" id="ARBA00002634"/>
    </source>
</evidence>
<evidence type="ECO:0000256" key="11">
    <source>
        <dbReference type="ARBA" id="ARBA00022694"/>
    </source>
</evidence>
<protein>
    <recommendedName>
        <fullName evidence="6 15">tRNA (guanine-N(1)-)-methyltransferase</fullName>
        <ecNumber evidence="5 15">2.1.1.228</ecNumber>
    </recommendedName>
    <alternativeName>
        <fullName evidence="12 15">M1G-methyltransferase</fullName>
    </alternativeName>
    <alternativeName>
        <fullName evidence="13 15">tRNA [GM37] methyltransferase</fullName>
    </alternativeName>
</protein>
<comment type="similarity">
    <text evidence="3 15 17">Belongs to the RNA methyltransferase TrmD family.</text>
</comment>
<evidence type="ECO:0000313" key="19">
    <source>
        <dbReference type="EMBL" id="BBE30678.1"/>
    </source>
</evidence>
<evidence type="ECO:0000256" key="10">
    <source>
        <dbReference type="ARBA" id="ARBA00022691"/>
    </source>
</evidence>
<evidence type="ECO:0000259" key="18">
    <source>
        <dbReference type="Pfam" id="PF01746"/>
    </source>
</evidence>
<dbReference type="SUPFAM" id="SSF75217">
    <property type="entry name" value="alpha/beta knot"/>
    <property type="match status" value="1"/>
</dbReference>
<evidence type="ECO:0000256" key="6">
    <source>
        <dbReference type="ARBA" id="ARBA00014679"/>
    </source>
</evidence>
<feature type="binding site" evidence="15 16">
    <location>
        <position position="117"/>
    </location>
    <ligand>
        <name>S-adenosyl-L-methionine</name>
        <dbReference type="ChEBI" id="CHEBI:59789"/>
    </ligand>
</feature>
<dbReference type="EC" id="2.1.1.228" evidence="5 15"/>
<feature type="domain" description="tRNA methyltransferase TRMD/TRM10-type" evidence="18">
    <location>
        <begin position="7"/>
        <end position="228"/>
    </location>
</feature>
<dbReference type="AlphaFoldDB" id="A0A7G1G2V6"/>
<feature type="binding site" evidence="15 16">
    <location>
        <begin position="136"/>
        <end position="141"/>
    </location>
    <ligand>
        <name>S-adenosyl-L-methionine</name>
        <dbReference type="ChEBI" id="CHEBI:59789"/>
    </ligand>
</feature>
<dbReference type="NCBIfam" id="NF000648">
    <property type="entry name" value="PRK00026.1"/>
    <property type="match status" value="1"/>
</dbReference>
<dbReference type="GO" id="GO:0052906">
    <property type="term" value="F:tRNA (guanine(37)-N1)-methyltransferase activity"/>
    <property type="evidence" value="ECO:0007669"/>
    <property type="project" value="UniProtKB-UniRule"/>
</dbReference>
<dbReference type="FunFam" id="3.40.1280.10:FF:000001">
    <property type="entry name" value="tRNA (guanine-N(1)-)-methyltransferase"/>
    <property type="match status" value="1"/>
</dbReference>
<keyword evidence="20" id="KW-1185">Reference proteome</keyword>
<dbReference type="CDD" id="cd18080">
    <property type="entry name" value="TrmD-like"/>
    <property type="match status" value="1"/>
</dbReference>
<dbReference type="InterPro" id="IPR002649">
    <property type="entry name" value="tRNA_m1G_MeTrfase_TrmD"/>
</dbReference>
<dbReference type="PANTHER" id="PTHR46417:SF1">
    <property type="entry name" value="TRNA (GUANINE-N(1)-)-METHYLTRANSFERASE"/>
    <property type="match status" value="1"/>
</dbReference>
<dbReference type="Gene3D" id="3.40.1280.10">
    <property type="match status" value="1"/>
</dbReference>
<keyword evidence="10 15" id="KW-0949">S-adenosyl-L-methionine</keyword>
<dbReference type="InterPro" id="IPR029026">
    <property type="entry name" value="tRNA_m1G_MTases_N"/>
</dbReference>
<organism evidence="19 20">
    <name type="scientific">Tepiditoga spiralis</name>
    <dbReference type="NCBI Taxonomy" id="2108365"/>
    <lineage>
        <taxon>Bacteria</taxon>
        <taxon>Thermotogati</taxon>
        <taxon>Thermotogota</taxon>
        <taxon>Thermotogae</taxon>
        <taxon>Petrotogales</taxon>
        <taxon>Petrotogaceae</taxon>
        <taxon>Tepiditoga</taxon>
    </lineage>
</organism>
<dbReference type="InParanoid" id="A0A7G1G2V6"/>
<gene>
    <name evidence="15 19" type="primary">trmD</name>
    <name evidence="19" type="ORF">OSSY52_08190</name>
</gene>
<dbReference type="InterPro" id="IPR029028">
    <property type="entry name" value="Alpha/beta_knot_MTases"/>
</dbReference>
<dbReference type="KEGG" id="ocy:OSSY52_08190"/>
<dbReference type="EMBL" id="AP018712">
    <property type="protein sequence ID" value="BBE30678.1"/>
    <property type="molecule type" value="Genomic_DNA"/>
</dbReference>
<evidence type="ECO:0000256" key="14">
    <source>
        <dbReference type="ARBA" id="ARBA00047783"/>
    </source>
</evidence>
<dbReference type="InterPro" id="IPR023148">
    <property type="entry name" value="tRNA_m1G_MeTrfase_C_sf"/>
</dbReference>
<keyword evidence="8 15" id="KW-0489">Methyltransferase</keyword>
<keyword evidence="9 15" id="KW-0808">Transferase</keyword>
<keyword evidence="7 15" id="KW-0963">Cytoplasm</keyword>